<evidence type="ECO:0000256" key="2">
    <source>
        <dbReference type="SAM" id="SignalP"/>
    </source>
</evidence>
<dbReference type="RefSeq" id="WP_079668161.1">
    <property type="nucleotide sequence ID" value="NZ_FUYZ01000013.1"/>
</dbReference>
<dbReference type="EMBL" id="FUYZ01000013">
    <property type="protein sequence ID" value="SKC09106.1"/>
    <property type="molecule type" value="Genomic_DNA"/>
</dbReference>
<feature type="chain" id="PRO_5012594743" description="Lipoprotein" evidence="2">
    <location>
        <begin position="23"/>
        <end position="153"/>
    </location>
</feature>
<evidence type="ECO:0000256" key="1">
    <source>
        <dbReference type="SAM" id="Coils"/>
    </source>
</evidence>
<dbReference type="AlphaFoldDB" id="A0A1T5GL30"/>
<evidence type="ECO:0000313" key="3">
    <source>
        <dbReference type="EMBL" id="SKC09106.1"/>
    </source>
</evidence>
<name>A0A1T5GL30_9FLAO</name>
<organism evidence="3 4">
    <name type="scientific">Soonwooa buanensis</name>
    <dbReference type="NCBI Taxonomy" id="619805"/>
    <lineage>
        <taxon>Bacteria</taxon>
        <taxon>Pseudomonadati</taxon>
        <taxon>Bacteroidota</taxon>
        <taxon>Flavobacteriia</taxon>
        <taxon>Flavobacteriales</taxon>
        <taxon>Weeksellaceae</taxon>
        <taxon>Chryseobacterium group</taxon>
        <taxon>Soonwooa</taxon>
    </lineage>
</organism>
<feature type="coiled-coil region" evidence="1">
    <location>
        <begin position="92"/>
        <end position="119"/>
    </location>
</feature>
<dbReference type="Proteomes" id="UP000191112">
    <property type="component" value="Unassembled WGS sequence"/>
</dbReference>
<sequence length="153" mass="17313">MIRGIGFLLLIFSLGLSSCSTETGFYAENTFSSDLPLATERNVSPERITYSSTISNLVSTFPKFKNVAVNNQVRELKQNLTNYLYAIQTSNAKEKKKSLKSFEDNYKSIQKLRKHLKSDDDQVLNRYLVKIKTNVSLLEAVEKSESQTTISSN</sequence>
<dbReference type="PROSITE" id="PS51257">
    <property type="entry name" value="PROKAR_LIPOPROTEIN"/>
    <property type="match status" value="1"/>
</dbReference>
<reference evidence="3 4" key="1">
    <citation type="submission" date="2017-02" db="EMBL/GenBank/DDBJ databases">
        <authorList>
            <person name="Peterson S.W."/>
        </authorList>
    </citation>
    <scope>NUCLEOTIDE SEQUENCE [LARGE SCALE GENOMIC DNA]</scope>
    <source>
        <strain evidence="3 4">DSM 22323</strain>
    </source>
</reference>
<proteinExistence type="predicted"/>
<dbReference type="STRING" id="619805.SAMN05660477_02942"/>
<accession>A0A1T5GL30</accession>
<keyword evidence="1" id="KW-0175">Coiled coil</keyword>
<evidence type="ECO:0008006" key="5">
    <source>
        <dbReference type="Google" id="ProtNLM"/>
    </source>
</evidence>
<feature type="signal peptide" evidence="2">
    <location>
        <begin position="1"/>
        <end position="22"/>
    </location>
</feature>
<dbReference type="OrthoDB" id="1450592at2"/>
<protein>
    <recommendedName>
        <fullName evidence="5">Lipoprotein</fullName>
    </recommendedName>
</protein>
<evidence type="ECO:0000313" key="4">
    <source>
        <dbReference type="Proteomes" id="UP000191112"/>
    </source>
</evidence>
<keyword evidence="2" id="KW-0732">Signal</keyword>
<gene>
    <name evidence="3" type="ORF">SAMN05660477_02942</name>
</gene>
<keyword evidence="4" id="KW-1185">Reference proteome</keyword>